<dbReference type="InterPro" id="IPR007197">
    <property type="entry name" value="rSAM"/>
</dbReference>
<dbReference type="InterPro" id="IPR058240">
    <property type="entry name" value="rSAM_sf"/>
</dbReference>
<dbReference type="RefSeq" id="WP_071389750.1">
    <property type="nucleotide sequence ID" value="NZ_MLQS01000017.1"/>
</dbReference>
<comment type="caution">
    <text evidence="9">The sequence shown here is derived from an EMBL/GenBank/DDBJ whole genome shotgun (WGS) entry which is preliminary data.</text>
</comment>
<evidence type="ECO:0000256" key="6">
    <source>
        <dbReference type="ARBA" id="ARBA00023014"/>
    </source>
</evidence>
<proteinExistence type="inferred from homology"/>
<dbReference type="GO" id="GO:0051539">
    <property type="term" value="F:4 iron, 4 sulfur cluster binding"/>
    <property type="evidence" value="ECO:0007669"/>
    <property type="project" value="UniProtKB-KW"/>
</dbReference>
<dbReference type="GO" id="GO:0004748">
    <property type="term" value="F:ribonucleoside-diphosphate reductase activity, thioredoxin disulfide as acceptor"/>
    <property type="evidence" value="ECO:0007669"/>
    <property type="project" value="TreeGrafter"/>
</dbReference>
<dbReference type="InterPro" id="IPR012837">
    <property type="entry name" value="NrdG"/>
</dbReference>
<sequence>MKVLGIKEDSIVDGEGLRTVIYFAGCSHQCPGCHNPQSWQLHAGNDYTLEELLQRVCVNPLNDITFSGGDPFFQAKNIVPLAKALKQAGKNIWAYTGYTIEELLQRGKQHELELLEYVDVLVDGRFIEKEKDLSLTYRGSRNQRIIYLRTSVHSKNSQENPVISVL</sequence>
<dbReference type="GO" id="GO:0046872">
    <property type="term" value="F:metal ion binding"/>
    <property type="evidence" value="ECO:0007669"/>
    <property type="project" value="UniProtKB-KW"/>
</dbReference>
<evidence type="ECO:0000256" key="1">
    <source>
        <dbReference type="ARBA" id="ARBA00001966"/>
    </source>
</evidence>
<gene>
    <name evidence="9" type="ORF">BKP45_11085</name>
    <name evidence="8" type="ORF">BKP45_16800</name>
</gene>
<dbReference type="EMBL" id="MLQS01000030">
    <property type="protein sequence ID" value="OIJ18133.1"/>
    <property type="molecule type" value="Genomic_DNA"/>
</dbReference>
<keyword evidence="4" id="KW-0479">Metal-binding</keyword>
<dbReference type="NCBIfam" id="TIGR02491">
    <property type="entry name" value="NrdG"/>
    <property type="match status" value="1"/>
</dbReference>
<dbReference type="PANTHER" id="PTHR30352">
    <property type="entry name" value="PYRUVATE FORMATE-LYASE-ACTIVATING ENZYME"/>
    <property type="match status" value="1"/>
</dbReference>
<protein>
    <recommendedName>
        <fullName evidence="7">Anaerobic ribonucleoside-triphosphate reductase-activating protein</fullName>
        <ecNumber evidence="7">1.97.1.-</ecNumber>
    </recommendedName>
</protein>
<dbReference type="SUPFAM" id="SSF102114">
    <property type="entry name" value="Radical SAM enzymes"/>
    <property type="match status" value="1"/>
</dbReference>
<dbReference type="SFLD" id="SFLDF00299">
    <property type="entry name" value="anaerobic_ribonucleoside-triph"/>
    <property type="match status" value="1"/>
</dbReference>
<name>A0A1S2M4A0_9BACI</name>
<keyword evidence="10" id="KW-1185">Reference proteome</keyword>
<dbReference type="EC" id="1.97.1.-" evidence="7"/>
<keyword evidence="3" id="KW-0949">S-adenosyl-L-methionine</keyword>
<dbReference type="Proteomes" id="UP000180057">
    <property type="component" value="Unassembled WGS sequence"/>
</dbReference>
<keyword evidence="2" id="KW-0004">4Fe-4S</keyword>
<evidence type="ECO:0000256" key="4">
    <source>
        <dbReference type="ARBA" id="ARBA00022723"/>
    </source>
</evidence>
<evidence type="ECO:0000256" key="5">
    <source>
        <dbReference type="ARBA" id="ARBA00023004"/>
    </source>
</evidence>
<dbReference type="EMBL" id="MLQS01000017">
    <property type="protein sequence ID" value="OIJ19612.1"/>
    <property type="molecule type" value="Genomic_DNA"/>
</dbReference>
<dbReference type="SFLD" id="SFLDG01066">
    <property type="entry name" value="organic_radical-activating_enz"/>
    <property type="match status" value="1"/>
</dbReference>
<comment type="cofactor">
    <cofactor evidence="1">
        <name>[4Fe-4S] cluster</name>
        <dbReference type="ChEBI" id="CHEBI:49883"/>
    </cofactor>
</comment>
<evidence type="ECO:0000313" key="10">
    <source>
        <dbReference type="Proteomes" id="UP000180057"/>
    </source>
</evidence>
<dbReference type="SFLD" id="SFLDS00029">
    <property type="entry name" value="Radical_SAM"/>
    <property type="match status" value="1"/>
</dbReference>
<keyword evidence="5" id="KW-0408">Iron</keyword>
<dbReference type="GO" id="GO:0043365">
    <property type="term" value="F:[formate-C-acetyltransferase]-activating enzyme activity"/>
    <property type="evidence" value="ECO:0007669"/>
    <property type="project" value="InterPro"/>
</dbReference>
<dbReference type="AlphaFoldDB" id="A0A1S2M4A0"/>
<dbReference type="PIRSF" id="PIRSF000368">
    <property type="entry name" value="NrdG"/>
    <property type="match status" value="1"/>
</dbReference>
<comment type="similarity">
    <text evidence="7">Belongs to the organic radical-activating enzymes family.</text>
</comment>
<keyword evidence="7" id="KW-0560">Oxidoreductase</keyword>
<organism evidence="9 10">
    <name type="scientific">Anaerobacillus alkalidiazotrophicus</name>
    <dbReference type="NCBI Taxonomy" id="472963"/>
    <lineage>
        <taxon>Bacteria</taxon>
        <taxon>Bacillati</taxon>
        <taxon>Bacillota</taxon>
        <taxon>Bacilli</taxon>
        <taxon>Bacillales</taxon>
        <taxon>Bacillaceae</taxon>
        <taxon>Anaerobacillus</taxon>
    </lineage>
</organism>
<evidence type="ECO:0000256" key="2">
    <source>
        <dbReference type="ARBA" id="ARBA00022485"/>
    </source>
</evidence>
<evidence type="ECO:0000256" key="3">
    <source>
        <dbReference type="ARBA" id="ARBA00022691"/>
    </source>
</evidence>
<dbReference type="InterPro" id="IPR034457">
    <property type="entry name" value="Organic_radical-activating"/>
</dbReference>
<dbReference type="SFLD" id="SFLDG01063">
    <property type="entry name" value="activating_enzymes__group_1"/>
    <property type="match status" value="1"/>
</dbReference>
<evidence type="ECO:0000256" key="7">
    <source>
        <dbReference type="PIRNR" id="PIRNR000368"/>
    </source>
</evidence>
<dbReference type="STRING" id="472963.BKP45_11085"/>
<dbReference type="OrthoDB" id="9782387at2"/>
<keyword evidence="6" id="KW-0411">Iron-sulfur</keyword>
<evidence type="ECO:0000313" key="8">
    <source>
        <dbReference type="EMBL" id="OIJ18133.1"/>
    </source>
</evidence>
<dbReference type="Pfam" id="PF13353">
    <property type="entry name" value="Fer4_12"/>
    <property type="match status" value="1"/>
</dbReference>
<dbReference type="Gene3D" id="3.20.20.70">
    <property type="entry name" value="Aldolase class I"/>
    <property type="match status" value="1"/>
</dbReference>
<dbReference type="InterPro" id="IPR013785">
    <property type="entry name" value="Aldolase_TIM"/>
</dbReference>
<evidence type="ECO:0000313" key="9">
    <source>
        <dbReference type="EMBL" id="OIJ19612.1"/>
    </source>
</evidence>
<reference evidence="9 10" key="1">
    <citation type="submission" date="2016-10" db="EMBL/GenBank/DDBJ databases">
        <title>Draft genome sequences of four alkaliphilic bacteria belonging to the Anaerobacillus genus.</title>
        <authorList>
            <person name="Bassil N.M."/>
            <person name="Lloyd J.R."/>
        </authorList>
    </citation>
    <scope>NUCLEOTIDE SEQUENCE [LARGE SCALE GENOMIC DNA]</scope>
    <source>
        <strain evidence="9 10">DSM 22531</strain>
    </source>
</reference>
<accession>A0A1S2M4A0</accession>
<dbReference type="PANTHER" id="PTHR30352:SF2">
    <property type="entry name" value="ANAEROBIC RIBONUCLEOSIDE-TRIPHOSPHATE REDUCTASE-ACTIVATING PROTEIN"/>
    <property type="match status" value="1"/>
</dbReference>
<comment type="function">
    <text evidence="7">Activation of anaerobic ribonucleoside-triphosphate reductase under anaerobic conditions by generation of an organic free radical, using S-adenosylmethionine and reduced flavodoxin as cosubstrates to produce 5'-deoxy-adenosine.</text>
</comment>